<name>A0A6C0D214_9ZZZZ</name>
<organism evidence="1">
    <name type="scientific">viral metagenome</name>
    <dbReference type="NCBI Taxonomy" id="1070528"/>
    <lineage>
        <taxon>unclassified sequences</taxon>
        <taxon>metagenomes</taxon>
        <taxon>organismal metagenomes</taxon>
    </lineage>
</organism>
<reference evidence="1" key="1">
    <citation type="journal article" date="2020" name="Nature">
        <title>Giant virus diversity and host interactions through global metagenomics.</title>
        <authorList>
            <person name="Schulz F."/>
            <person name="Roux S."/>
            <person name="Paez-Espino D."/>
            <person name="Jungbluth S."/>
            <person name="Walsh D.A."/>
            <person name="Denef V.J."/>
            <person name="McMahon K.D."/>
            <person name="Konstantinidis K.T."/>
            <person name="Eloe-Fadrosh E.A."/>
            <person name="Kyrpides N.C."/>
            <person name="Woyke T."/>
        </authorList>
    </citation>
    <scope>NUCLEOTIDE SEQUENCE</scope>
    <source>
        <strain evidence="1">GVMAG-M-3300023174-107</strain>
    </source>
</reference>
<accession>A0A6C0D214</accession>
<protein>
    <submittedName>
        <fullName evidence="1">Uncharacterized protein</fullName>
    </submittedName>
</protein>
<dbReference type="AlphaFoldDB" id="A0A6C0D214"/>
<dbReference type="EMBL" id="MN739523">
    <property type="protein sequence ID" value="QHT10611.1"/>
    <property type="molecule type" value="Genomic_DNA"/>
</dbReference>
<evidence type="ECO:0000313" key="1">
    <source>
        <dbReference type="EMBL" id="QHT10611.1"/>
    </source>
</evidence>
<proteinExistence type="predicted"/>
<sequence>MDNFILAEKDYKKDKKMKLETQKRNEKIYKEDKKYEKEMVVYKEKTAQKHNLFQKDLFHIRENGDIKLNKWIITQKDPIIIFLSEFIEGTKVSKEMEKFRPIIKTTPTISIDEYRKKKKIGTVGLEYLKRLKDKYGIIVLKVLWANLNF</sequence>